<dbReference type="Proteomes" id="UP000663823">
    <property type="component" value="Unassembled WGS sequence"/>
</dbReference>
<organism evidence="1 2">
    <name type="scientific">Rotaria sordida</name>
    <dbReference type="NCBI Taxonomy" id="392033"/>
    <lineage>
        <taxon>Eukaryota</taxon>
        <taxon>Metazoa</taxon>
        <taxon>Spiralia</taxon>
        <taxon>Gnathifera</taxon>
        <taxon>Rotifera</taxon>
        <taxon>Eurotatoria</taxon>
        <taxon>Bdelloidea</taxon>
        <taxon>Philodinida</taxon>
        <taxon>Philodinidae</taxon>
        <taxon>Rotaria</taxon>
    </lineage>
</organism>
<dbReference type="EMBL" id="CAJOAX010012744">
    <property type="protein sequence ID" value="CAF4117999.1"/>
    <property type="molecule type" value="Genomic_DNA"/>
</dbReference>
<sequence>DLHPRILAQGFQLVKKEPLEILDKLKIFLTTDRYKNPLSVTVLLKNSTKYILNQLKDALRDDLRPITNTIEDG</sequence>
<gene>
    <name evidence="1" type="ORF">OTI717_LOCUS34773</name>
</gene>
<evidence type="ECO:0000313" key="1">
    <source>
        <dbReference type="EMBL" id="CAF4117999.1"/>
    </source>
</evidence>
<dbReference type="SUPFAM" id="SSF54849">
    <property type="entry name" value="GroEL-intermediate domain like"/>
    <property type="match status" value="1"/>
</dbReference>
<comment type="caution">
    <text evidence="1">The sequence shown here is derived from an EMBL/GenBank/DDBJ whole genome shotgun (WGS) entry which is preliminary data.</text>
</comment>
<evidence type="ECO:0000313" key="2">
    <source>
        <dbReference type="Proteomes" id="UP000663823"/>
    </source>
</evidence>
<dbReference type="InterPro" id="IPR027410">
    <property type="entry name" value="TCP-1-like_intermed_sf"/>
</dbReference>
<proteinExistence type="predicted"/>
<feature type="non-terminal residue" evidence="1">
    <location>
        <position position="1"/>
    </location>
</feature>
<dbReference type="AlphaFoldDB" id="A0A819W6H1"/>
<accession>A0A819W6H1</accession>
<reference evidence="1" key="1">
    <citation type="submission" date="2021-02" db="EMBL/GenBank/DDBJ databases">
        <authorList>
            <person name="Nowell W R."/>
        </authorList>
    </citation>
    <scope>NUCLEOTIDE SEQUENCE</scope>
</reference>
<name>A0A819W6H1_9BILA</name>
<protein>
    <submittedName>
        <fullName evidence="1">Uncharacterized protein</fullName>
    </submittedName>
</protein>